<reference evidence="1 2" key="1">
    <citation type="submission" date="2018-09" db="EMBL/GenBank/DDBJ databases">
        <title>Nesterenkonia natronophila sp. nov., an alkaliphilic actinobacteriume isolated from a soda lake, and emended description of the genus Nesterenkonia.</title>
        <authorList>
            <person name="Menes R.J."/>
            <person name="Iriarte A."/>
        </authorList>
    </citation>
    <scope>NUCLEOTIDE SEQUENCE [LARGE SCALE GENOMIC DNA]</scope>
    <source>
        <strain evidence="1 2">M8</strain>
    </source>
</reference>
<dbReference type="EMBL" id="QYZP01000002">
    <property type="protein sequence ID" value="RJN32166.1"/>
    <property type="molecule type" value="Genomic_DNA"/>
</dbReference>
<name>A0A3A4F2V2_9MICC</name>
<gene>
    <name evidence="1" type="ORF">D3250_08845</name>
</gene>
<accession>A0A3A4F2V2</accession>
<comment type="caution">
    <text evidence="1">The sequence shown here is derived from an EMBL/GenBank/DDBJ whole genome shotgun (WGS) entry which is preliminary data.</text>
</comment>
<sequence length="214" mass="23143">MVAPLVPDSALHASLLFAVGQSQHTAEPPPELSADMMDSVSAMLTNQDTPHLIPLVQEAVRAGQQSLERNPGLTISAKRYAEIRSEFIAKHAILSSKGKQIWPVGATTILKRAGGSWNAALRAAGFSTSKQQTPQGFGSARFTPEQFSNAIRTFKSDAARGNFSTKLQHYVEWRKHLVKQGRTDIPSGPSIRNFYGSWSAALSSTNAEGPAEQD</sequence>
<dbReference type="Proteomes" id="UP000266615">
    <property type="component" value="Unassembled WGS sequence"/>
</dbReference>
<proteinExistence type="predicted"/>
<evidence type="ECO:0000313" key="2">
    <source>
        <dbReference type="Proteomes" id="UP000266615"/>
    </source>
</evidence>
<evidence type="ECO:0000313" key="1">
    <source>
        <dbReference type="EMBL" id="RJN32166.1"/>
    </source>
</evidence>
<organism evidence="1 2">
    <name type="scientific">Nesterenkonia natronophila</name>
    <dbReference type="NCBI Taxonomy" id="2174932"/>
    <lineage>
        <taxon>Bacteria</taxon>
        <taxon>Bacillati</taxon>
        <taxon>Actinomycetota</taxon>
        <taxon>Actinomycetes</taxon>
        <taxon>Micrococcales</taxon>
        <taxon>Micrococcaceae</taxon>
        <taxon>Nesterenkonia</taxon>
    </lineage>
</organism>
<dbReference type="AlphaFoldDB" id="A0A3A4F2V2"/>
<keyword evidence="2" id="KW-1185">Reference proteome</keyword>
<protein>
    <submittedName>
        <fullName evidence="1">Uncharacterized protein</fullName>
    </submittedName>
</protein>